<dbReference type="PANTHER" id="PTHR35811">
    <property type="entry name" value="SLR1870 PROTEIN"/>
    <property type="match status" value="1"/>
</dbReference>
<gene>
    <name evidence="2" type="ORF">HLY00_2043</name>
</gene>
<keyword evidence="3" id="KW-1185">Reference proteome</keyword>
<organism evidence="2 3">
    <name type="scientific">Mycolicibacterium hippocampi</name>
    <dbReference type="NCBI Taxonomy" id="659824"/>
    <lineage>
        <taxon>Bacteria</taxon>
        <taxon>Bacillati</taxon>
        <taxon>Actinomycetota</taxon>
        <taxon>Actinomycetes</taxon>
        <taxon>Mycobacteriales</taxon>
        <taxon>Mycobacteriaceae</taxon>
        <taxon>Mycolicibacterium</taxon>
    </lineage>
</organism>
<dbReference type="CDD" id="cd11297">
    <property type="entry name" value="PIN_LabA-like_N_1"/>
    <property type="match status" value="1"/>
</dbReference>
<dbReference type="AlphaFoldDB" id="A0A850PFE7"/>
<proteinExistence type="predicted"/>
<evidence type="ECO:0000313" key="2">
    <source>
        <dbReference type="EMBL" id="NVN49159.1"/>
    </source>
</evidence>
<dbReference type="Proteomes" id="UP000570517">
    <property type="component" value="Unassembled WGS sequence"/>
</dbReference>
<accession>A0A850PFE7</accession>
<comment type="caution">
    <text evidence="2">The sequence shown here is derived from an EMBL/GenBank/DDBJ whole genome shotgun (WGS) entry which is preliminary data.</text>
</comment>
<dbReference type="EMBL" id="JABFYL010000012">
    <property type="protein sequence ID" value="NVN49159.1"/>
    <property type="molecule type" value="Genomic_DNA"/>
</dbReference>
<name>A0A850PFE7_9MYCO</name>
<protein>
    <recommendedName>
        <fullName evidence="1">NYN domain-containing protein</fullName>
    </recommendedName>
</protein>
<dbReference type="InterPro" id="IPR021139">
    <property type="entry name" value="NYN"/>
</dbReference>
<evidence type="ECO:0000313" key="3">
    <source>
        <dbReference type="Proteomes" id="UP000570517"/>
    </source>
</evidence>
<dbReference type="Pfam" id="PF01936">
    <property type="entry name" value="NYN"/>
    <property type="match status" value="1"/>
</dbReference>
<dbReference type="RefSeq" id="WP_178357553.1">
    <property type="nucleotide sequence ID" value="NZ_JABFYL010000012.1"/>
</dbReference>
<dbReference type="PANTHER" id="PTHR35811:SF1">
    <property type="entry name" value="HTH OST-TYPE DOMAIN-CONTAINING PROTEIN"/>
    <property type="match status" value="1"/>
</dbReference>
<feature type="domain" description="NYN" evidence="1">
    <location>
        <begin position="55"/>
        <end position="214"/>
    </location>
</feature>
<dbReference type="Gene3D" id="3.40.50.1010">
    <property type="entry name" value="5'-nuclease"/>
    <property type="match status" value="1"/>
</dbReference>
<sequence length="371" mass="40372">MTAGIVYLPTRKRTPIVGIGDIVEHSDDACAGADPSRSEKGDISLVFEGVPRGAKVAVYWDFENLLISQYKYVHGKQAWDVDDFSAQLRKARESPIDTSVVLRYAATLGTVAVNRAYCDWTRPLFRSYGAELAKVGGEPVQQFAATAAKNGADIRMALDIAEDLTFDADVTDVLICSGDSDFLALVEHVHRGGRRIHAIGVEGSTNGVWAKACDFREYNELVNLGSVVARSPSPVAADELLAVLRRLPDGQWLPTDAVACLLQRGNWAADPTTPDIDGVIAAALADGLIESAGSAHSARIRMAAAAEVVEELPDEIELPDEVEAVPDVPVTVRVGRWPKVERAARRVHPLAVSAAVHARKRWETWWYRTRV</sequence>
<evidence type="ECO:0000259" key="1">
    <source>
        <dbReference type="Pfam" id="PF01936"/>
    </source>
</evidence>
<dbReference type="GO" id="GO:0004540">
    <property type="term" value="F:RNA nuclease activity"/>
    <property type="evidence" value="ECO:0007669"/>
    <property type="project" value="InterPro"/>
</dbReference>
<reference evidence="2 3" key="1">
    <citation type="submission" date="2020-05" db="EMBL/GenBank/DDBJ databases">
        <title>Draft genome sequence of Mycobacterium hippocampi DL, isolated from European seabass, Dicentrarchus labrax, reared in fish farms.</title>
        <authorList>
            <person name="Stathopoulou P."/>
            <person name="Asimakis E."/>
            <person name="Tzokas K."/>
            <person name="Batargias C."/>
            <person name="Tsiamis G."/>
        </authorList>
    </citation>
    <scope>NUCLEOTIDE SEQUENCE [LARGE SCALE GENOMIC DNA]</scope>
    <source>
        <strain evidence="2 3">DL</strain>
    </source>
</reference>